<dbReference type="PANTHER" id="PTHR43080:SF2">
    <property type="entry name" value="CBS DOMAIN-CONTAINING PROTEIN"/>
    <property type="match status" value="1"/>
</dbReference>
<feature type="domain" description="CBS" evidence="3">
    <location>
        <begin position="9"/>
        <end position="66"/>
    </location>
</feature>
<keyword evidence="5" id="KW-1185">Reference proteome</keyword>
<evidence type="ECO:0000256" key="2">
    <source>
        <dbReference type="PROSITE-ProRule" id="PRU00703"/>
    </source>
</evidence>
<evidence type="ECO:0000313" key="5">
    <source>
        <dbReference type="Proteomes" id="UP000199451"/>
    </source>
</evidence>
<evidence type="ECO:0000259" key="3">
    <source>
        <dbReference type="PROSITE" id="PS51371"/>
    </source>
</evidence>
<evidence type="ECO:0000313" key="4">
    <source>
        <dbReference type="EMBL" id="SDM81742.1"/>
    </source>
</evidence>
<feature type="domain" description="CBS" evidence="3">
    <location>
        <begin position="72"/>
        <end position="128"/>
    </location>
</feature>
<dbReference type="Gene3D" id="3.10.580.10">
    <property type="entry name" value="CBS-domain"/>
    <property type="match status" value="1"/>
</dbReference>
<dbReference type="PROSITE" id="PS51371">
    <property type="entry name" value="CBS"/>
    <property type="match status" value="2"/>
</dbReference>
<dbReference type="PANTHER" id="PTHR43080">
    <property type="entry name" value="CBS DOMAIN-CONTAINING PROTEIN CBSX3, MITOCHONDRIAL"/>
    <property type="match status" value="1"/>
</dbReference>
<dbReference type="Pfam" id="PF00571">
    <property type="entry name" value="CBS"/>
    <property type="match status" value="2"/>
</dbReference>
<sequence>MIRTRVATLLRNSPPTISPSTSATEAAQRVRDPDIAALVVVDGGTVVGLVTESDLVALVAEDRTDLTVSAFMSTPPVTTPPETTVDAAADRMREAGVKHLPVVEDGTCCGLVSVTDLAPYVSRRRLGIEWGGEPFTPPELPVPRVAD</sequence>
<keyword evidence="1 2" id="KW-0129">CBS domain</keyword>
<protein>
    <submittedName>
        <fullName evidence="4">CBS domain-containing protein</fullName>
    </submittedName>
</protein>
<reference evidence="5" key="1">
    <citation type="submission" date="2016-10" db="EMBL/GenBank/DDBJ databases">
        <authorList>
            <person name="Varghese N."/>
            <person name="Submissions S."/>
        </authorList>
    </citation>
    <scope>NUCLEOTIDE SEQUENCE [LARGE SCALE GENOMIC DNA]</scope>
    <source>
        <strain evidence="5">CGMCC 1.10119</strain>
    </source>
</reference>
<dbReference type="STRING" id="660521.SAMN04487949_2688"/>
<dbReference type="OrthoDB" id="43333at2157"/>
<dbReference type="InterPro" id="IPR046342">
    <property type="entry name" value="CBS_dom_sf"/>
</dbReference>
<dbReference type="EMBL" id="FNHL01000003">
    <property type="protein sequence ID" value="SDM81742.1"/>
    <property type="molecule type" value="Genomic_DNA"/>
</dbReference>
<dbReference type="SMART" id="SM00116">
    <property type="entry name" value="CBS"/>
    <property type="match status" value="2"/>
</dbReference>
<dbReference type="Proteomes" id="UP000199451">
    <property type="component" value="Unassembled WGS sequence"/>
</dbReference>
<organism evidence="4 5">
    <name type="scientific">Halogranum gelatinilyticum</name>
    <dbReference type="NCBI Taxonomy" id="660521"/>
    <lineage>
        <taxon>Archaea</taxon>
        <taxon>Methanobacteriati</taxon>
        <taxon>Methanobacteriota</taxon>
        <taxon>Stenosarchaea group</taxon>
        <taxon>Halobacteria</taxon>
        <taxon>Halobacteriales</taxon>
        <taxon>Haloferacaceae</taxon>
    </lineage>
</organism>
<name>A0A1G9WB63_9EURY</name>
<dbReference type="InterPro" id="IPR051257">
    <property type="entry name" value="Diverse_CBS-Domain"/>
</dbReference>
<dbReference type="AlphaFoldDB" id="A0A1G9WB63"/>
<dbReference type="RefSeq" id="WP_089698163.1">
    <property type="nucleotide sequence ID" value="NZ_FNHL01000003.1"/>
</dbReference>
<dbReference type="SUPFAM" id="SSF54631">
    <property type="entry name" value="CBS-domain pair"/>
    <property type="match status" value="1"/>
</dbReference>
<evidence type="ECO:0000256" key="1">
    <source>
        <dbReference type="ARBA" id="ARBA00023122"/>
    </source>
</evidence>
<accession>A0A1G9WB63</accession>
<proteinExistence type="predicted"/>
<dbReference type="InterPro" id="IPR000644">
    <property type="entry name" value="CBS_dom"/>
</dbReference>
<gene>
    <name evidence="4" type="ORF">SAMN04487949_2688</name>
</gene>